<dbReference type="EMBL" id="PRDK01000006">
    <property type="protein sequence ID" value="MBE8714403.1"/>
    <property type="molecule type" value="Genomic_DNA"/>
</dbReference>
<dbReference type="Proteomes" id="UP000616201">
    <property type="component" value="Unassembled WGS sequence"/>
</dbReference>
<gene>
    <name evidence="2" type="ORF">C4F49_11990</name>
</gene>
<keyword evidence="1" id="KW-0812">Transmembrane</keyword>
<keyword evidence="1" id="KW-0472">Membrane</keyword>
<feature type="transmembrane region" description="Helical" evidence="1">
    <location>
        <begin position="116"/>
        <end position="137"/>
    </location>
</feature>
<keyword evidence="3" id="KW-1185">Reference proteome</keyword>
<evidence type="ECO:0000256" key="1">
    <source>
        <dbReference type="SAM" id="Phobius"/>
    </source>
</evidence>
<sequence length="143" mass="17082">MYKITKKIISIFGILISIIVVPSWFYFLLPIRNYLKFGFWGTRDYGVDSQNIYSFPKFENIGISNDVAFYLNFTISYLYMLSCFTVILVPIIFFLKRLIIWYNDVVWERKYIKKPINTWVLNLLFISTLIIICVNIFNRLLGE</sequence>
<proteinExistence type="predicted"/>
<organism evidence="2 3">
    <name type="scientific">Sphingobacterium hungaricum</name>
    <dbReference type="NCBI Taxonomy" id="2082723"/>
    <lineage>
        <taxon>Bacteria</taxon>
        <taxon>Pseudomonadati</taxon>
        <taxon>Bacteroidota</taxon>
        <taxon>Sphingobacteriia</taxon>
        <taxon>Sphingobacteriales</taxon>
        <taxon>Sphingobacteriaceae</taxon>
        <taxon>Sphingobacterium</taxon>
    </lineage>
</organism>
<reference evidence="2" key="1">
    <citation type="submission" date="2018-02" db="EMBL/GenBank/DDBJ databases">
        <authorList>
            <person name="Vasarhelyi B.M."/>
            <person name="Deshmukh S."/>
            <person name="Balint B."/>
            <person name="Kukolya J."/>
        </authorList>
    </citation>
    <scope>NUCLEOTIDE SEQUENCE</scope>
    <source>
        <strain evidence="2">KB22</strain>
    </source>
</reference>
<feature type="transmembrane region" description="Helical" evidence="1">
    <location>
        <begin position="9"/>
        <end position="29"/>
    </location>
</feature>
<evidence type="ECO:0000313" key="3">
    <source>
        <dbReference type="Proteomes" id="UP000616201"/>
    </source>
</evidence>
<comment type="caution">
    <text evidence="2">The sequence shown here is derived from an EMBL/GenBank/DDBJ whole genome shotgun (WGS) entry which is preliminary data.</text>
</comment>
<keyword evidence="1" id="KW-1133">Transmembrane helix</keyword>
<name>A0A928YSN1_9SPHI</name>
<dbReference type="AlphaFoldDB" id="A0A928YSN1"/>
<feature type="transmembrane region" description="Helical" evidence="1">
    <location>
        <begin position="77"/>
        <end position="95"/>
    </location>
</feature>
<evidence type="ECO:0000313" key="2">
    <source>
        <dbReference type="EMBL" id="MBE8714403.1"/>
    </source>
</evidence>
<protein>
    <submittedName>
        <fullName evidence="2">Uncharacterized protein</fullName>
    </submittedName>
</protein>
<accession>A0A928YSN1</accession>